<dbReference type="SMART" id="SM00015">
    <property type="entry name" value="IQ"/>
    <property type="match status" value="1"/>
</dbReference>
<organism evidence="2 3">
    <name type="scientific">Diacronema lutheri</name>
    <name type="common">Unicellular marine alga</name>
    <name type="synonym">Monochrysis lutheri</name>
    <dbReference type="NCBI Taxonomy" id="2081491"/>
    <lineage>
        <taxon>Eukaryota</taxon>
        <taxon>Haptista</taxon>
        <taxon>Haptophyta</taxon>
        <taxon>Pavlovophyceae</taxon>
        <taxon>Pavlovales</taxon>
        <taxon>Pavlovaceae</taxon>
        <taxon>Diacronema</taxon>
    </lineage>
</organism>
<dbReference type="AlphaFoldDB" id="A0A8J6C759"/>
<gene>
    <name evidence="2" type="ORF">KFE25_010771</name>
</gene>
<evidence type="ECO:0000256" key="1">
    <source>
        <dbReference type="SAM" id="MobiDB-lite"/>
    </source>
</evidence>
<protein>
    <submittedName>
        <fullName evidence="2">Uncharacterized protein</fullName>
    </submittedName>
</protein>
<feature type="region of interest" description="Disordered" evidence="1">
    <location>
        <begin position="249"/>
        <end position="280"/>
    </location>
</feature>
<dbReference type="InterPro" id="IPR000048">
    <property type="entry name" value="IQ_motif_EF-hand-BS"/>
</dbReference>
<proteinExistence type="predicted"/>
<accession>A0A8J6C759</accession>
<name>A0A8J6C759_DIALT</name>
<evidence type="ECO:0000313" key="3">
    <source>
        <dbReference type="Proteomes" id="UP000751190"/>
    </source>
</evidence>
<keyword evidence="3" id="KW-1185">Reference proteome</keyword>
<dbReference type="OrthoDB" id="10582360at2759"/>
<dbReference type="Proteomes" id="UP000751190">
    <property type="component" value="Unassembled WGS sequence"/>
</dbReference>
<dbReference type="Pfam" id="PF00612">
    <property type="entry name" value="IQ"/>
    <property type="match status" value="1"/>
</dbReference>
<dbReference type="EMBL" id="JAGTXO010000030">
    <property type="protein sequence ID" value="KAG8460716.1"/>
    <property type="molecule type" value="Genomic_DNA"/>
</dbReference>
<sequence>MPFLRGPRPTPARPARTAGGLSILEIFSSAGAGAQTAPPLTEEMAAVMIQRSFRGMVARKEVNQTSRRSAITGLAKQLASGVGTVVGRIVDNVILAPVNMASESLIHAALGKLLAVLVKGYDKRHTLRMTSAGIVIGGKAGLHLDDEALAALLGGMSAYTDVWLSSITIKLPVVLTVWPVEVSVAKVTFTMPPVALVLSPGRMAELSSAINGDKPKEPVKRAPTRLRSTADLDARILAAKYGGVPHADASPIARSATRGRARDGEDGGEEEGGEGEGGYGQFERAIDGVVVSFGLVEITMTAFDALAPPNPAAAALAGGAADGGAAGTGLAAAKAAAQTAALRRAAERRHADVRLLSVGCLVCGVRAPSTRRGGPLAWMARQLARLRGRAADAADHGGLAPLPAGATIFRLEQLRLANCTAEFIEAPRLVATTHHPAGGGRGVLGAVGSGIGSLFGRGHHAPSAHANQPRGAEGAELLIHKRLSTRAFSAMSTNAHGMHVPLLQGFELAVHVRMRRAKRSGKLVSLELDLVFPHEPIGWLVDAAQRTHGHLRVRTERTPAHPSARDDTGAAAARGGGGALNALLGAFPAGGPSSADAQAAAAAAADELAMWRRGADRSLNIAASFDALDLHIRACLERPVSHATRRELVRAREKVGLGKAAAETAGDFLWTSPEHQTRLQLPTAEFRALLSRHEVLLSDETFKMLLGKLDAHLSAQVDLHRFLTTYMPDRAASGVGAGGAST</sequence>
<reference evidence="2" key="1">
    <citation type="submission" date="2021-05" db="EMBL/GenBank/DDBJ databases">
        <title>The genome of the haptophyte Pavlova lutheri (Diacronema luteri, Pavlovales) - a model for lipid biosynthesis in eukaryotic algae.</title>
        <authorList>
            <person name="Hulatt C.J."/>
            <person name="Posewitz M.C."/>
        </authorList>
    </citation>
    <scope>NUCLEOTIDE SEQUENCE</scope>
    <source>
        <strain evidence="2">NIVA-4/92</strain>
    </source>
</reference>
<dbReference type="PROSITE" id="PS50096">
    <property type="entry name" value="IQ"/>
    <property type="match status" value="1"/>
</dbReference>
<evidence type="ECO:0000313" key="2">
    <source>
        <dbReference type="EMBL" id="KAG8460716.1"/>
    </source>
</evidence>
<comment type="caution">
    <text evidence="2">The sequence shown here is derived from an EMBL/GenBank/DDBJ whole genome shotgun (WGS) entry which is preliminary data.</text>
</comment>